<dbReference type="AlphaFoldDB" id="A0A552V3Y7"/>
<evidence type="ECO:0000313" key="1">
    <source>
        <dbReference type="EMBL" id="TRW25168.1"/>
    </source>
</evidence>
<evidence type="ECO:0008006" key="3">
    <source>
        <dbReference type="Google" id="ProtNLM"/>
    </source>
</evidence>
<dbReference type="PROSITE" id="PS51257">
    <property type="entry name" value="PROKAR_LIPOPROTEIN"/>
    <property type="match status" value="1"/>
</dbReference>
<protein>
    <recommendedName>
        <fullName evidence="3">Lipoprotein</fullName>
    </recommendedName>
</protein>
<dbReference type="RefSeq" id="WP_143372750.1">
    <property type="nucleotide sequence ID" value="NZ_VJVZ01000004.1"/>
</dbReference>
<reference evidence="1 2" key="1">
    <citation type="submission" date="2019-07" db="EMBL/GenBank/DDBJ databases">
        <title>Flavobacterium sp. nov., isolated from glacier ice.</title>
        <authorList>
            <person name="Liu Q."/>
            <person name="Xin Y.-H."/>
        </authorList>
    </citation>
    <scope>NUCLEOTIDE SEQUENCE [LARGE SCALE GENOMIC DNA]</scope>
    <source>
        <strain evidence="1 2">ZT4R6</strain>
    </source>
</reference>
<keyword evidence="2" id="KW-1185">Reference proteome</keyword>
<dbReference type="EMBL" id="VJVZ01000004">
    <property type="protein sequence ID" value="TRW25168.1"/>
    <property type="molecule type" value="Genomic_DNA"/>
</dbReference>
<organism evidence="1 2">
    <name type="scientific">Flavobacterium zepuense</name>
    <dbReference type="NCBI Taxonomy" id="2593302"/>
    <lineage>
        <taxon>Bacteria</taxon>
        <taxon>Pseudomonadati</taxon>
        <taxon>Bacteroidota</taxon>
        <taxon>Flavobacteriia</taxon>
        <taxon>Flavobacteriales</taxon>
        <taxon>Flavobacteriaceae</taxon>
        <taxon>Flavobacterium</taxon>
    </lineage>
</organism>
<proteinExistence type="predicted"/>
<comment type="caution">
    <text evidence="1">The sequence shown here is derived from an EMBL/GenBank/DDBJ whole genome shotgun (WGS) entry which is preliminary data.</text>
</comment>
<accession>A0A552V3Y7</accession>
<dbReference type="OrthoDB" id="2991685at2"/>
<name>A0A552V3Y7_9FLAO</name>
<evidence type="ECO:0000313" key="2">
    <source>
        <dbReference type="Proteomes" id="UP000320643"/>
    </source>
</evidence>
<gene>
    <name evidence="1" type="ORF">FMM05_07630</name>
</gene>
<sequence>MSKLLLFVVSLFILSCNSKTKPINESKSKQTVTTVKLTGKQIADGLDKRHFFDLTDAIDITETKLAVEESYNTLHFFDGKMKGETTQYTDNRFYVVDCEELFEIGGLTKYLDVVKISFEKLDLKLEYSNEKIIQAEKHWKHTIILNGKQYTAYDEDFNDTDWDLAFINFIEMLNDQLSRQGSNEAFYPINSGNGGRMVLLTPEQFQFVQANFPSDENLPKSLNEWRTMYKF</sequence>
<dbReference type="Proteomes" id="UP000320643">
    <property type="component" value="Unassembled WGS sequence"/>
</dbReference>